<accession>A0A6L2KCE3</accession>
<comment type="caution">
    <text evidence="2">The sequence shown here is derived from an EMBL/GenBank/DDBJ whole genome shotgun (WGS) entry which is preliminary data.</text>
</comment>
<dbReference type="AlphaFoldDB" id="A0A6L2KCE3"/>
<keyword evidence="1" id="KW-0175">Coiled coil</keyword>
<proteinExistence type="predicted"/>
<evidence type="ECO:0000313" key="2">
    <source>
        <dbReference type="EMBL" id="GEU46382.1"/>
    </source>
</evidence>
<evidence type="ECO:0000256" key="1">
    <source>
        <dbReference type="SAM" id="Coils"/>
    </source>
</evidence>
<sequence>MAPLTFADMHNMVAFMSKSNASKGFDQIVDLMLILFKGVLRRDLHLDDADGVKCLPNEEIFVDLARMGYEKPLPKLRISLVVPWHLLSSALLQFLHVVMDNQVDDMTSHNTKYTSPALTQKKVAELEQDKHTQALEILKLNKRVKKLEKKKRLKFLGFKRLRKVAASQIMNYDKVRPIFNRDTRRFKTLFKPDKDVEQPKKKRVADETLLQESFKKLKAVEVSDWEIHTERSRTYWKIIRVGGITEAYQSFEDMLNGFDREELVAL</sequence>
<dbReference type="EMBL" id="BKCJ010002117">
    <property type="protein sequence ID" value="GEU46382.1"/>
    <property type="molecule type" value="Genomic_DNA"/>
</dbReference>
<protein>
    <submittedName>
        <fullName evidence="2">Uncharacterized protein</fullName>
    </submittedName>
</protein>
<reference evidence="2" key="1">
    <citation type="journal article" date="2019" name="Sci. Rep.">
        <title>Draft genome of Tanacetum cinerariifolium, the natural source of mosquito coil.</title>
        <authorList>
            <person name="Yamashiro T."/>
            <person name="Shiraishi A."/>
            <person name="Satake H."/>
            <person name="Nakayama K."/>
        </authorList>
    </citation>
    <scope>NUCLEOTIDE SEQUENCE</scope>
</reference>
<feature type="coiled-coil region" evidence="1">
    <location>
        <begin position="123"/>
        <end position="150"/>
    </location>
</feature>
<gene>
    <name evidence="2" type="ORF">Tci_018360</name>
</gene>
<organism evidence="2">
    <name type="scientific">Tanacetum cinerariifolium</name>
    <name type="common">Dalmatian daisy</name>
    <name type="synonym">Chrysanthemum cinerariifolium</name>
    <dbReference type="NCBI Taxonomy" id="118510"/>
    <lineage>
        <taxon>Eukaryota</taxon>
        <taxon>Viridiplantae</taxon>
        <taxon>Streptophyta</taxon>
        <taxon>Embryophyta</taxon>
        <taxon>Tracheophyta</taxon>
        <taxon>Spermatophyta</taxon>
        <taxon>Magnoliopsida</taxon>
        <taxon>eudicotyledons</taxon>
        <taxon>Gunneridae</taxon>
        <taxon>Pentapetalae</taxon>
        <taxon>asterids</taxon>
        <taxon>campanulids</taxon>
        <taxon>Asterales</taxon>
        <taxon>Asteraceae</taxon>
        <taxon>Asteroideae</taxon>
        <taxon>Anthemideae</taxon>
        <taxon>Anthemidinae</taxon>
        <taxon>Tanacetum</taxon>
    </lineage>
</organism>
<name>A0A6L2KCE3_TANCI</name>